<evidence type="ECO:0000313" key="3">
    <source>
        <dbReference type="EMBL" id="PWA02927.1"/>
    </source>
</evidence>
<dbReference type="GO" id="GO:0043161">
    <property type="term" value="P:proteasome-mediated ubiquitin-dependent protein catabolic process"/>
    <property type="evidence" value="ECO:0007669"/>
    <property type="project" value="TreeGrafter"/>
</dbReference>
<dbReference type="InterPro" id="IPR001012">
    <property type="entry name" value="UBX_dom"/>
</dbReference>
<evidence type="ECO:0000313" key="4">
    <source>
        <dbReference type="Proteomes" id="UP000245591"/>
    </source>
</evidence>
<dbReference type="Pfam" id="PF00789">
    <property type="entry name" value="UBX"/>
    <property type="match status" value="1"/>
</dbReference>
<dbReference type="GO" id="GO:0043130">
    <property type="term" value="F:ubiquitin binding"/>
    <property type="evidence" value="ECO:0007669"/>
    <property type="project" value="TreeGrafter"/>
</dbReference>
<name>A0A2U1JCV0_SMIAN</name>
<dbReference type="SMART" id="SM00166">
    <property type="entry name" value="UBX"/>
    <property type="match status" value="1"/>
</dbReference>
<sequence length="456" mass="52202">MDEKITQFIELTGTTAEIAQNYLQISDGNLDTAVSLFIESDGKLIGGSNNQPRSSGLNHSDVNNGIGKRRENDLYQDEVRAPITSKRDVLVDDRYNSNRFSFFDSYPNNNYPQSDVGGSVTDPFRNFAYESSQYTQGSMLDEEEQPSTLSQLFRAPIDITYHGGFETYISGTDSAEKFKLFYNVREYPHIAILDPRTGERLECWGPKIDTEDIRIRFAEFLFRNPWDPVVNNSDVNPLKDIDITNMTEDEILQATIAASVNGPESSNSRKRQHYEYDETFFVSDDSDYIDSDFEEGYKTKKKFNKNSTYDKLTQLVITDDEESDSEQKYKSAHSNGSFSESQENPNITETFKDFNMSAPEILPITVSDILPIEHPEPPATAESTRIQLRYPNGERKVRRFLKSSPIRTIYEYAKFTVPGEYHKNLELTFNRVKLEEKLNMSIEDGDLCNSTIVVDY</sequence>
<proteinExistence type="predicted"/>
<comment type="caution">
    <text evidence="3">The sequence shown here is derived from an EMBL/GenBank/DDBJ whole genome shotgun (WGS) entry which is preliminary data.</text>
</comment>
<reference evidence="3 4" key="1">
    <citation type="journal article" date="2018" name="MBio">
        <title>Comparative Genomics Reveals the Core Gene Toolbox for the Fungus-Insect Symbiosis.</title>
        <authorList>
            <person name="Wang Y."/>
            <person name="Stata M."/>
            <person name="Wang W."/>
            <person name="Stajich J.E."/>
            <person name="White M.M."/>
            <person name="Moncalvo J.M."/>
        </authorList>
    </citation>
    <scope>NUCLEOTIDE SEQUENCE [LARGE SCALE GENOMIC DNA]</scope>
    <source>
        <strain evidence="3 4">AUS-126-30</strain>
    </source>
</reference>
<gene>
    <name evidence="3" type="ORF">BB558_000927</name>
</gene>
<dbReference type="InterPro" id="IPR029071">
    <property type="entry name" value="Ubiquitin-like_domsf"/>
</dbReference>
<feature type="region of interest" description="Disordered" evidence="1">
    <location>
        <begin position="319"/>
        <end position="344"/>
    </location>
</feature>
<dbReference type="PANTHER" id="PTHR23322:SF6">
    <property type="entry name" value="UBX DOMAIN-CONTAINING PROTEIN 7"/>
    <property type="match status" value="1"/>
</dbReference>
<keyword evidence="4" id="KW-1185">Reference proteome</keyword>
<dbReference type="Gene3D" id="3.40.30.10">
    <property type="entry name" value="Glutaredoxin"/>
    <property type="match status" value="1"/>
</dbReference>
<dbReference type="Proteomes" id="UP000245591">
    <property type="component" value="Unassembled WGS sequence"/>
</dbReference>
<protein>
    <recommendedName>
        <fullName evidence="2">UBX domain-containing protein</fullName>
    </recommendedName>
</protein>
<feature type="region of interest" description="Disordered" evidence="1">
    <location>
        <begin position="47"/>
        <end position="70"/>
    </location>
</feature>
<dbReference type="InterPro" id="IPR050730">
    <property type="entry name" value="UBX_domain-protein"/>
</dbReference>
<evidence type="ECO:0000259" key="2">
    <source>
        <dbReference type="PROSITE" id="PS50033"/>
    </source>
</evidence>
<feature type="compositionally biased region" description="Polar residues" evidence="1">
    <location>
        <begin position="47"/>
        <end position="63"/>
    </location>
</feature>
<dbReference type="GO" id="GO:0005634">
    <property type="term" value="C:nucleus"/>
    <property type="evidence" value="ECO:0007669"/>
    <property type="project" value="TreeGrafter"/>
</dbReference>
<dbReference type="EMBL" id="MBFU01000044">
    <property type="protein sequence ID" value="PWA02927.1"/>
    <property type="molecule type" value="Genomic_DNA"/>
</dbReference>
<accession>A0A2U1JCV0</accession>
<dbReference type="SUPFAM" id="SSF54236">
    <property type="entry name" value="Ubiquitin-like"/>
    <property type="match status" value="1"/>
</dbReference>
<organism evidence="3 4">
    <name type="scientific">Smittium angustum</name>
    <dbReference type="NCBI Taxonomy" id="133377"/>
    <lineage>
        <taxon>Eukaryota</taxon>
        <taxon>Fungi</taxon>
        <taxon>Fungi incertae sedis</taxon>
        <taxon>Zoopagomycota</taxon>
        <taxon>Kickxellomycotina</taxon>
        <taxon>Harpellomycetes</taxon>
        <taxon>Harpellales</taxon>
        <taxon>Legeriomycetaceae</taxon>
        <taxon>Smittium</taxon>
    </lineage>
</organism>
<dbReference type="CDD" id="cd01767">
    <property type="entry name" value="UBX"/>
    <property type="match status" value="1"/>
</dbReference>
<dbReference type="AlphaFoldDB" id="A0A2U1JCV0"/>
<feature type="domain" description="UBX" evidence="2">
    <location>
        <begin position="379"/>
        <end position="455"/>
    </location>
</feature>
<dbReference type="InterPro" id="IPR009060">
    <property type="entry name" value="UBA-like_sf"/>
</dbReference>
<dbReference type="Pfam" id="PF14555">
    <property type="entry name" value="UBA_4"/>
    <property type="match status" value="1"/>
</dbReference>
<dbReference type="PANTHER" id="PTHR23322">
    <property type="entry name" value="FAS-ASSOCIATED PROTEIN"/>
    <property type="match status" value="1"/>
</dbReference>
<dbReference type="PROSITE" id="PS50033">
    <property type="entry name" value="UBX"/>
    <property type="match status" value="1"/>
</dbReference>
<dbReference type="Gene3D" id="1.10.8.10">
    <property type="entry name" value="DNA helicase RuvA subunit, C-terminal domain"/>
    <property type="match status" value="1"/>
</dbReference>
<dbReference type="SUPFAM" id="SSF46934">
    <property type="entry name" value="UBA-like"/>
    <property type="match status" value="1"/>
</dbReference>
<feature type="compositionally biased region" description="Polar residues" evidence="1">
    <location>
        <begin position="332"/>
        <end position="344"/>
    </location>
</feature>
<evidence type="ECO:0000256" key="1">
    <source>
        <dbReference type="SAM" id="MobiDB-lite"/>
    </source>
</evidence>
<dbReference type="Gene3D" id="3.10.20.90">
    <property type="entry name" value="Phosphatidylinositol 3-kinase Catalytic Subunit, Chain A, domain 1"/>
    <property type="match status" value="1"/>
</dbReference>